<comment type="caution">
    <text evidence="2">The sequence shown here is derived from an EMBL/GenBank/DDBJ whole genome shotgun (WGS) entry which is preliminary data.</text>
</comment>
<keyword evidence="1" id="KW-1133">Transmembrane helix</keyword>
<dbReference type="EMBL" id="JALNTZ010000002">
    <property type="protein sequence ID" value="KAJ3660434.1"/>
    <property type="molecule type" value="Genomic_DNA"/>
</dbReference>
<evidence type="ECO:0000313" key="3">
    <source>
        <dbReference type="Proteomes" id="UP001168821"/>
    </source>
</evidence>
<feature type="transmembrane region" description="Helical" evidence="1">
    <location>
        <begin position="99"/>
        <end position="115"/>
    </location>
</feature>
<keyword evidence="3" id="KW-1185">Reference proteome</keyword>
<reference evidence="2" key="1">
    <citation type="journal article" date="2023" name="G3 (Bethesda)">
        <title>Whole genome assemblies of Zophobas morio and Tenebrio molitor.</title>
        <authorList>
            <person name="Kaur S."/>
            <person name="Stinson S.A."/>
            <person name="diCenzo G.C."/>
        </authorList>
    </citation>
    <scope>NUCLEOTIDE SEQUENCE</scope>
    <source>
        <strain evidence="2">QUZm001</strain>
    </source>
</reference>
<keyword evidence="1" id="KW-0812">Transmembrane</keyword>
<proteinExistence type="predicted"/>
<organism evidence="2 3">
    <name type="scientific">Zophobas morio</name>
    <dbReference type="NCBI Taxonomy" id="2755281"/>
    <lineage>
        <taxon>Eukaryota</taxon>
        <taxon>Metazoa</taxon>
        <taxon>Ecdysozoa</taxon>
        <taxon>Arthropoda</taxon>
        <taxon>Hexapoda</taxon>
        <taxon>Insecta</taxon>
        <taxon>Pterygota</taxon>
        <taxon>Neoptera</taxon>
        <taxon>Endopterygota</taxon>
        <taxon>Coleoptera</taxon>
        <taxon>Polyphaga</taxon>
        <taxon>Cucujiformia</taxon>
        <taxon>Tenebrionidae</taxon>
        <taxon>Zophobas</taxon>
    </lineage>
</organism>
<gene>
    <name evidence="2" type="ORF">Zmor_004883</name>
</gene>
<accession>A0AA38IWQ5</accession>
<keyword evidence="1" id="KW-0472">Membrane</keyword>
<protein>
    <submittedName>
        <fullName evidence="2">Uncharacterized protein</fullName>
    </submittedName>
</protein>
<evidence type="ECO:0000313" key="2">
    <source>
        <dbReference type="EMBL" id="KAJ3660434.1"/>
    </source>
</evidence>
<sequence>MCLKTNEKGYVLRTNFYDQEKPDPNPRSPKHLNILSYTSFTHQDGWPKIKLLPFESRREFLHSQGLGAQTEVPTWEEMREAISKRYKMARKKEQAKKKIVYHSLGAIFSLFHLLSL</sequence>
<dbReference type="AlphaFoldDB" id="A0AA38IWQ5"/>
<name>A0AA38IWQ5_9CUCU</name>
<evidence type="ECO:0000256" key="1">
    <source>
        <dbReference type="SAM" id="Phobius"/>
    </source>
</evidence>
<dbReference type="Proteomes" id="UP001168821">
    <property type="component" value="Unassembled WGS sequence"/>
</dbReference>